<keyword evidence="10" id="KW-1185">Reference proteome</keyword>
<accession>A0ABU6JEK0</accession>
<evidence type="ECO:0000313" key="9">
    <source>
        <dbReference type="EMBL" id="MEC4721705.1"/>
    </source>
</evidence>
<feature type="domain" description="PAC" evidence="8">
    <location>
        <begin position="92"/>
        <end position="146"/>
    </location>
</feature>
<dbReference type="InterPro" id="IPR004358">
    <property type="entry name" value="Sig_transdc_His_kin-like_C"/>
</dbReference>
<dbReference type="SMART" id="SM00388">
    <property type="entry name" value="HisKA"/>
    <property type="match status" value="1"/>
</dbReference>
<name>A0ABU6JEK0_9BURK</name>
<reference evidence="9 10" key="1">
    <citation type="submission" date="2023-10" db="EMBL/GenBank/DDBJ databases">
        <title>Noviherbaspirillum sp. CPCC 100848 genome assembly.</title>
        <authorList>
            <person name="Li X.Y."/>
            <person name="Fang X.M."/>
        </authorList>
    </citation>
    <scope>NUCLEOTIDE SEQUENCE [LARGE SCALE GENOMIC DNA]</scope>
    <source>
        <strain evidence="9 10">CPCC 100848</strain>
    </source>
</reference>
<dbReference type="EMBL" id="JAWIIV010000021">
    <property type="protein sequence ID" value="MEC4721705.1"/>
    <property type="molecule type" value="Genomic_DNA"/>
</dbReference>
<evidence type="ECO:0000256" key="3">
    <source>
        <dbReference type="ARBA" id="ARBA00022553"/>
    </source>
</evidence>
<dbReference type="InterPro" id="IPR036097">
    <property type="entry name" value="HisK_dim/P_sf"/>
</dbReference>
<evidence type="ECO:0000256" key="4">
    <source>
        <dbReference type="PROSITE-ProRule" id="PRU00169"/>
    </source>
</evidence>
<dbReference type="SUPFAM" id="SSF52172">
    <property type="entry name" value="CheY-like"/>
    <property type="match status" value="1"/>
</dbReference>
<dbReference type="CDD" id="cd00130">
    <property type="entry name" value="PAS"/>
    <property type="match status" value="2"/>
</dbReference>
<evidence type="ECO:0000256" key="2">
    <source>
        <dbReference type="ARBA" id="ARBA00012438"/>
    </source>
</evidence>
<dbReference type="InterPro" id="IPR001610">
    <property type="entry name" value="PAC"/>
</dbReference>
<dbReference type="PANTHER" id="PTHR43547">
    <property type="entry name" value="TWO-COMPONENT HISTIDINE KINASE"/>
    <property type="match status" value="1"/>
</dbReference>
<dbReference type="Pfam" id="PF02518">
    <property type="entry name" value="HATPase_c"/>
    <property type="match status" value="1"/>
</dbReference>
<feature type="domain" description="PAC" evidence="8">
    <location>
        <begin position="220"/>
        <end position="272"/>
    </location>
</feature>
<dbReference type="Gene3D" id="3.40.50.2300">
    <property type="match status" value="1"/>
</dbReference>
<dbReference type="InterPro" id="IPR000700">
    <property type="entry name" value="PAS-assoc_C"/>
</dbReference>
<dbReference type="InterPro" id="IPR000014">
    <property type="entry name" value="PAS"/>
</dbReference>
<evidence type="ECO:0000259" key="5">
    <source>
        <dbReference type="PROSITE" id="PS50109"/>
    </source>
</evidence>
<dbReference type="SMART" id="SM00448">
    <property type="entry name" value="REC"/>
    <property type="match status" value="1"/>
</dbReference>
<dbReference type="Proteomes" id="UP001352263">
    <property type="component" value="Unassembled WGS sequence"/>
</dbReference>
<dbReference type="Pfam" id="PF00072">
    <property type="entry name" value="Response_reg"/>
    <property type="match status" value="1"/>
</dbReference>
<feature type="modified residue" description="4-aspartylphosphate" evidence="4">
    <location>
        <position position="698"/>
    </location>
</feature>
<dbReference type="InterPro" id="IPR013655">
    <property type="entry name" value="PAS_fold_3"/>
</dbReference>
<dbReference type="CDD" id="cd00082">
    <property type="entry name" value="HisKA"/>
    <property type="match status" value="1"/>
</dbReference>
<comment type="catalytic activity">
    <reaction evidence="1">
        <text>ATP + protein L-histidine = ADP + protein N-phospho-L-histidine.</text>
        <dbReference type="EC" id="2.7.13.3"/>
    </reaction>
</comment>
<dbReference type="PROSITE" id="PS50113">
    <property type="entry name" value="PAC"/>
    <property type="match status" value="3"/>
</dbReference>
<dbReference type="PROSITE" id="PS50109">
    <property type="entry name" value="HIS_KIN"/>
    <property type="match status" value="1"/>
</dbReference>
<feature type="domain" description="Histidine kinase" evidence="5">
    <location>
        <begin position="409"/>
        <end position="627"/>
    </location>
</feature>
<keyword evidence="3 4" id="KW-0597">Phosphoprotein</keyword>
<dbReference type="SUPFAM" id="SSF55785">
    <property type="entry name" value="PYP-like sensor domain (PAS domain)"/>
    <property type="match status" value="3"/>
</dbReference>
<dbReference type="InterPro" id="IPR003594">
    <property type="entry name" value="HATPase_dom"/>
</dbReference>
<proteinExistence type="predicted"/>
<dbReference type="SMART" id="SM00387">
    <property type="entry name" value="HATPase_c"/>
    <property type="match status" value="1"/>
</dbReference>
<dbReference type="InterPro" id="IPR036890">
    <property type="entry name" value="HATPase_C_sf"/>
</dbReference>
<dbReference type="Pfam" id="PF08447">
    <property type="entry name" value="PAS_3"/>
    <property type="match status" value="2"/>
</dbReference>
<comment type="caution">
    <text evidence="9">The sequence shown here is derived from an EMBL/GenBank/DDBJ whole genome shotgun (WGS) entry which is preliminary data.</text>
</comment>
<dbReference type="CDD" id="cd17580">
    <property type="entry name" value="REC_2_DhkD-like"/>
    <property type="match status" value="1"/>
</dbReference>
<dbReference type="PANTHER" id="PTHR43547:SF2">
    <property type="entry name" value="HYBRID SIGNAL TRANSDUCTION HISTIDINE KINASE C"/>
    <property type="match status" value="1"/>
</dbReference>
<dbReference type="InterPro" id="IPR035965">
    <property type="entry name" value="PAS-like_dom_sf"/>
</dbReference>
<dbReference type="SMART" id="SM00091">
    <property type="entry name" value="PAS"/>
    <property type="match status" value="3"/>
</dbReference>
<dbReference type="InterPro" id="IPR003661">
    <property type="entry name" value="HisK_dim/P_dom"/>
</dbReference>
<dbReference type="SMART" id="SM00086">
    <property type="entry name" value="PAC"/>
    <property type="match status" value="3"/>
</dbReference>
<evidence type="ECO:0000259" key="8">
    <source>
        <dbReference type="PROSITE" id="PS50113"/>
    </source>
</evidence>
<dbReference type="InterPro" id="IPR013656">
    <property type="entry name" value="PAS_4"/>
</dbReference>
<dbReference type="PROSITE" id="PS50112">
    <property type="entry name" value="PAS"/>
    <property type="match status" value="2"/>
</dbReference>
<dbReference type="InterPro" id="IPR001789">
    <property type="entry name" value="Sig_transdc_resp-reg_receiver"/>
</dbReference>
<dbReference type="Gene3D" id="3.30.565.10">
    <property type="entry name" value="Histidine kinase-like ATPase, C-terminal domain"/>
    <property type="match status" value="1"/>
</dbReference>
<feature type="domain" description="PAS" evidence="7">
    <location>
        <begin position="273"/>
        <end position="343"/>
    </location>
</feature>
<dbReference type="EC" id="2.7.13.3" evidence="2"/>
<feature type="domain" description="PAC" evidence="8">
    <location>
        <begin position="346"/>
        <end position="398"/>
    </location>
</feature>
<dbReference type="InterPro" id="IPR011006">
    <property type="entry name" value="CheY-like_superfamily"/>
</dbReference>
<feature type="domain" description="PAS" evidence="7">
    <location>
        <begin position="147"/>
        <end position="218"/>
    </location>
</feature>
<dbReference type="Pfam" id="PF00512">
    <property type="entry name" value="HisKA"/>
    <property type="match status" value="1"/>
</dbReference>
<dbReference type="Gene3D" id="3.30.450.20">
    <property type="entry name" value="PAS domain"/>
    <property type="match status" value="3"/>
</dbReference>
<dbReference type="Gene3D" id="1.10.287.130">
    <property type="match status" value="1"/>
</dbReference>
<evidence type="ECO:0000313" key="10">
    <source>
        <dbReference type="Proteomes" id="UP001352263"/>
    </source>
</evidence>
<dbReference type="RefSeq" id="WP_326508393.1">
    <property type="nucleotide sequence ID" value="NZ_JAWIIV010000021.1"/>
</dbReference>
<gene>
    <name evidence="9" type="ORF">RY831_21280</name>
</gene>
<evidence type="ECO:0000256" key="1">
    <source>
        <dbReference type="ARBA" id="ARBA00000085"/>
    </source>
</evidence>
<dbReference type="PROSITE" id="PS50110">
    <property type="entry name" value="RESPONSE_REGULATORY"/>
    <property type="match status" value="1"/>
</dbReference>
<evidence type="ECO:0000259" key="7">
    <source>
        <dbReference type="PROSITE" id="PS50112"/>
    </source>
</evidence>
<dbReference type="InterPro" id="IPR005467">
    <property type="entry name" value="His_kinase_dom"/>
</dbReference>
<dbReference type="Pfam" id="PF08448">
    <property type="entry name" value="PAS_4"/>
    <property type="match status" value="1"/>
</dbReference>
<dbReference type="PRINTS" id="PR00344">
    <property type="entry name" value="BCTRLSENSOR"/>
</dbReference>
<feature type="domain" description="Response regulatory" evidence="6">
    <location>
        <begin position="649"/>
        <end position="765"/>
    </location>
</feature>
<dbReference type="SUPFAM" id="SSF47384">
    <property type="entry name" value="Homodimeric domain of signal transducing histidine kinase"/>
    <property type="match status" value="1"/>
</dbReference>
<dbReference type="NCBIfam" id="TIGR00229">
    <property type="entry name" value="sensory_box"/>
    <property type="match status" value="2"/>
</dbReference>
<sequence length="765" mass="86141">MADSQEKPFGPEYRFQALFEQNPTSIQLLAAGGRTIQVNKAWEALWEVPQRPGLKEFVLGSDYNVLTDPQLRANGITPYLERAFAGESVKMPAIYYNPVEMGEFGRPRWVTAVAHPLKDRDGCVQEVMLMHEDITDQVESQRMLRASEERFRSLVMATSIMVWTTTADGLAIEDSPSWRAFTGQSVEQWLNSGWLQAVHPDDREHASEIFMQSIVSKAVYETEYRLRRADGHYCWTSAKAVPVMNADGSVKEWIGANTDITQRKQQEEALRQSEARFRTITDAMPQMVWSTRADGYHEYYNQRWVDFTGMPVGSTDGEKWENVVHPEDQDATWRIWEHSLKTGEPYEVRYRLRHRSGQYRWALGRALPVRDDAGNIVRWMGTCTDIHDQKLAEDALREADRRKDEFLAMLAHELRNPLAPISAAAELMEMVQLDPEHIRRTSQIINRQVRHMTSLVDDLLDVSRVTRGLVDIERKPLDFKHIVSSAVEQVMPLVRAKGHQLTVELPADAVRVAGDQKRLVQVLTNLLNNAAKYTPANGSLHLCMTSGTEQIILRIRDNGIGITPELQSRIFELFTQAERSPDRAQGGLGIGLALVKSLVELHGGEVHCNSGGLGKGSEFIVTLPRPQHEHELPDHQHHSKPNLVARQLKILIVDDNADAAAMLSMYLKSAGHDVVVEHTSRRALERARSERLDVCVLDIGLPEIDGYELASRLKAENATAGVKLIAITGYGQEQDRRKALVAGFDHHLVKPVDTAKLASVLAGLT</sequence>
<dbReference type="SUPFAM" id="SSF55874">
    <property type="entry name" value="ATPase domain of HSP90 chaperone/DNA topoisomerase II/histidine kinase"/>
    <property type="match status" value="1"/>
</dbReference>
<organism evidence="9 10">
    <name type="scientific">Noviherbaspirillum album</name>
    <dbReference type="NCBI Taxonomy" id="3080276"/>
    <lineage>
        <taxon>Bacteria</taxon>
        <taxon>Pseudomonadati</taxon>
        <taxon>Pseudomonadota</taxon>
        <taxon>Betaproteobacteria</taxon>
        <taxon>Burkholderiales</taxon>
        <taxon>Oxalobacteraceae</taxon>
        <taxon>Noviherbaspirillum</taxon>
    </lineage>
</organism>
<evidence type="ECO:0000259" key="6">
    <source>
        <dbReference type="PROSITE" id="PS50110"/>
    </source>
</evidence>
<protein>
    <recommendedName>
        <fullName evidence="2">histidine kinase</fullName>
        <ecNumber evidence="2">2.7.13.3</ecNumber>
    </recommendedName>
</protein>